<dbReference type="Pfam" id="PF26639">
    <property type="entry name" value="Het-6_barrel"/>
    <property type="match status" value="1"/>
</dbReference>
<gene>
    <name evidence="1" type="ORF">BU26DRAFT_557673</name>
</gene>
<dbReference type="OrthoDB" id="2157530at2759"/>
<dbReference type="GeneID" id="54585819"/>
<evidence type="ECO:0000313" key="1">
    <source>
        <dbReference type="EMBL" id="KAF2256199.1"/>
    </source>
</evidence>
<reference evidence="1" key="1">
    <citation type="journal article" date="2020" name="Stud. Mycol.">
        <title>101 Dothideomycetes genomes: a test case for predicting lifestyles and emergence of pathogens.</title>
        <authorList>
            <person name="Haridas S."/>
            <person name="Albert R."/>
            <person name="Binder M."/>
            <person name="Bloem J."/>
            <person name="Labutti K."/>
            <person name="Salamov A."/>
            <person name="Andreopoulos B."/>
            <person name="Baker S."/>
            <person name="Barry K."/>
            <person name="Bills G."/>
            <person name="Bluhm B."/>
            <person name="Cannon C."/>
            <person name="Castanera R."/>
            <person name="Culley D."/>
            <person name="Daum C."/>
            <person name="Ezra D."/>
            <person name="Gonzalez J."/>
            <person name="Henrissat B."/>
            <person name="Kuo A."/>
            <person name="Liang C."/>
            <person name="Lipzen A."/>
            <person name="Lutzoni F."/>
            <person name="Magnuson J."/>
            <person name="Mondo S."/>
            <person name="Nolan M."/>
            <person name="Ohm R."/>
            <person name="Pangilinan J."/>
            <person name="Park H.-J."/>
            <person name="Ramirez L."/>
            <person name="Alfaro M."/>
            <person name="Sun H."/>
            <person name="Tritt A."/>
            <person name="Yoshinaga Y."/>
            <person name="Zwiers L.-H."/>
            <person name="Turgeon B."/>
            <person name="Goodwin S."/>
            <person name="Spatafora J."/>
            <person name="Crous P."/>
            <person name="Grigoriev I."/>
        </authorList>
    </citation>
    <scope>NUCLEOTIDE SEQUENCE</scope>
    <source>
        <strain evidence="1">CBS 122368</strain>
    </source>
</reference>
<organism evidence="1 2">
    <name type="scientific">Trematosphaeria pertusa</name>
    <dbReference type="NCBI Taxonomy" id="390896"/>
    <lineage>
        <taxon>Eukaryota</taxon>
        <taxon>Fungi</taxon>
        <taxon>Dikarya</taxon>
        <taxon>Ascomycota</taxon>
        <taxon>Pezizomycotina</taxon>
        <taxon>Dothideomycetes</taxon>
        <taxon>Pleosporomycetidae</taxon>
        <taxon>Pleosporales</taxon>
        <taxon>Massarineae</taxon>
        <taxon>Trematosphaeriaceae</taxon>
        <taxon>Trematosphaeria</taxon>
    </lineage>
</organism>
<name>A0A6A6J0H6_9PLEO</name>
<sequence length="120" mass="13519">MAFARMLTGERYTGSHAQFKADHYKYCSRLLELSESMRGEDVKDFQQGTTGGSVSNFVDHAWYFCNRRKLVHTESGYYDFAPLSTKQGDVCAIIFGCKVPLILRAIGQTGVYKLVGEAYI</sequence>
<dbReference type="EMBL" id="ML987189">
    <property type="protein sequence ID" value="KAF2256199.1"/>
    <property type="molecule type" value="Genomic_DNA"/>
</dbReference>
<dbReference type="Proteomes" id="UP000800094">
    <property type="component" value="Unassembled WGS sequence"/>
</dbReference>
<dbReference type="AlphaFoldDB" id="A0A6A6J0H6"/>
<evidence type="ECO:0000313" key="2">
    <source>
        <dbReference type="Proteomes" id="UP000800094"/>
    </source>
</evidence>
<proteinExistence type="predicted"/>
<dbReference type="RefSeq" id="XP_033691203.1">
    <property type="nucleotide sequence ID" value="XM_033832489.1"/>
</dbReference>
<keyword evidence="2" id="KW-1185">Reference proteome</keyword>
<protein>
    <submittedName>
        <fullName evidence="1">Uncharacterized protein</fullName>
    </submittedName>
</protein>
<accession>A0A6A6J0H6</accession>